<dbReference type="Gene3D" id="1.25.40.10">
    <property type="entry name" value="Tetratricopeptide repeat domain"/>
    <property type="match status" value="2"/>
</dbReference>
<dbReference type="SUPFAM" id="SSF48452">
    <property type="entry name" value="TPR-like"/>
    <property type="match status" value="1"/>
</dbReference>
<accession>A0A2P2BZ80</accession>
<reference evidence="2" key="1">
    <citation type="submission" date="2015-08" db="EMBL/GenBank/DDBJ databases">
        <authorList>
            <person name="Babu N.S."/>
            <person name="Beckwith C.J."/>
            <person name="Beseler K.G."/>
            <person name="Brison A."/>
            <person name="Carone J.V."/>
            <person name="Caskin T.P."/>
            <person name="Diamond M."/>
            <person name="Durham M.E."/>
            <person name="Foxe J.M."/>
            <person name="Go M."/>
            <person name="Henderson B.A."/>
            <person name="Jones I.B."/>
            <person name="McGettigan J.A."/>
            <person name="Micheletti S.J."/>
            <person name="Nasrallah M.E."/>
            <person name="Ortiz D."/>
            <person name="Piller C.R."/>
            <person name="Privatt S.R."/>
            <person name="Schneider S.L."/>
            <person name="Sharp S."/>
            <person name="Smith T.C."/>
            <person name="Stanton J.D."/>
            <person name="Ullery H.E."/>
            <person name="Wilson R.J."/>
            <person name="Serrano M.G."/>
            <person name="Buck G."/>
            <person name="Lee V."/>
            <person name="Wang Y."/>
            <person name="Carvalho R."/>
            <person name="Voegtly L."/>
            <person name="Shi R."/>
            <person name="Duckworth R."/>
            <person name="Johnson A."/>
            <person name="Loviza R."/>
            <person name="Walstead R."/>
            <person name="Shah Z."/>
            <person name="Kiflezghi M."/>
            <person name="Wade K."/>
            <person name="Ball S.L."/>
            <person name="Bradley K.W."/>
            <person name="Asai D.J."/>
            <person name="Bowman C.A."/>
            <person name="Russell D.A."/>
            <person name="Pope W.H."/>
            <person name="Jacobs-Sera D."/>
            <person name="Hendrix R.W."/>
            <person name="Hatfull G.F."/>
        </authorList>
    </citation>
    <scope>NUCLEOTIDE SEQUENCE</scope>
</reference>
<dbReference type="AlphaFoldDB" id="A0A2P2BZ80"/>
<organism evidence="2">
    <name type="scientific">metagenome</name>
    <dbReference type="NCBI Taxonomy" id="256318"/>
    <lineage>
        <taxon>unclassified sequences</taxon>
        <taxon>metagenomes</taxon>
    </lineage>
</organism>
<dbReference type="PANTHER" id="PTHR10098">
    <property type="entry name" value="RAPSYN-RELATED"/>
    <property type="match status" value="1"/>
</dbReference>
<dbReference type="Pfam" id="PF12770">
    <property type="entry name" value="CHAT"/>
    <property type="match status" value="1"/>
</dbReference>
<name>A0A2P2BZ80_9ZZZZ</name>
<proteinExistence type="predicted"/>
<gene>
    <name evidence="2" type="ORF">NOCA2220222</name>
</gene>
<evidence type="ECO:0000313" key="2">
    <source>
        <dbReference type="EMBL" id="CUR55031.1"/>
    </source>
</evidence>
<evidence type="ECO:0000259" key="1">
    <source>
        <dbReference type="Pfam" id="PF12770"/>
    </source>
</evidence>
<dbReference type="InterPro" id="IPR024983">
    <property type="entry name" value="CHAT_dom"/>
</dbReference>
<sequence length="816" mass="87891">MQSAEELHRRGVVALTARRFDAARKLLLRAREAADTPQVQARVEASLAFHAYETGDADEAFRLCRQALELDGLDPETHGIVQCQHALLLLRNGKTTESLRAFADAIRSLEDPLELAKAHINRGGVFLQFSDAGKAIRDFELAALHAREAGDALEESMALHNLGYALMLKGDLVSALEMMDRASPTLSAMSPLMKATVDQDRAEVLIAAGLVREGQAALRDAARVFGLRRSHQRRGEAELTLARTLQHSHPAAALGAAREARRRFVRTGTDAWRIRADSAALAAEVELGRHGDSLLVRGDALALELDGHGLYWGAASVKLHTARVMLRRGDVEEARERIRTVRLLTAAPLSLRLLARDVRAELASLQGRRSGALAQVRCGLAELHAWQSSFGSLDLQTMVVGHGTSLARRGLSLAVDSGRAAVLYEWSERARMLASRIQPVRAPTDEQMASDLAELRRLATPQDGARVPYPRRAEEIRTRVRERAWQLRGSGEVAEPTRLSEVRAQLGPDTALVAWVVTHDRVTALVVDAGAATRHDLGPRADLEELLDGLLPDLDVAASTLPEALARVVREQLASRLEDLGTLLIAPLLPRIGDRRVVLTPSGVLAGVPWTLLPGFVGRPVTVAQSATSWLARRTPLSLRTAGFVAGPRVARAEAEVHDAARRWSGSVELRGDLATADAVAELAARVDVLHIAAHGRHSADNPLFSGVELVGGPWFGYDIDQLESVPQVVLLSACEVGRSSVRYGEELIGMTAAWLHAGVRCVIASSVAVSDEAAHDVLTEMHTGLAGGLDPATALAAAVPSVSAERPPAPFVCFA</sequence>
<feature type="domain" description="CHAT" evidence="1">
    <location>
        <begin position="577"/>
        <end position="801"/>
    </location>
</feature>
<dbReference type="InterPro" id="IPR011990">
    <property type="entry name" value="TPR-like_helical_dom_sf"/>
</dbReference>
<dbReference type="EMBL" id="CZKA01000015">
    <property type="protein sequence ID" value="CUR55031.1"/>
    <property type="molecule type" value="Genomic_DNA"/>
</dbReference>
<protein>
    <submittedName>
        <fullName evidence="2">Tetratricopeptide TPR_2 repeat protein</fullName>
    </submittedName>
</protein>
<dbReference type="SMART" id="SM00028">
    <property type="entry name" value="TPR"/>
    <property type="match status" value="4"/>
</dbReference>
<dbReference type="PANTHER" id="PTHR10098:SF108">
    <property type="entry name" value="TETRATRICOPEPTIDE REPEAT PROTEIN 28"/>
    <property type="match status" value="1"/>
</dbReference>
<dbReference type="InterPro" id="IPR019734">
    <property type="entry name" value="TPR_rpt"/>
</dbReference>